<protein>
    <recommendedName>
        <fullName evidence="7">C3H1-type domain-containing protein</fullName>
    </recommendedName>
</protein>
<keyword evidence="4 6" id="KW-0862">Zinc</keyword>
<dbReference type="EMBL" id="CAMAPF010000945">
    <property type="protein sequence ID" value="CAH9126848.1"/>
    <property type="molecule type" value="Genomic_DNA"/>
</dbReference>
<comment type="caution">
    <text evidence="8">The sequence shown here is derived from an EMBL/GenBank/DDBJ whole genome shotgun (WGS) entry which is preliminary data.</text>
</comment>
<dbReference type="InterPro" id="IPR036855">
    <property type="entry name" value="Znf_CCCH_sf"/>
</dbReference>
<gene>
    <name evidence="8" type="ORF">CEPIT_LOCUS27856</name>
</gene>
<feature type="zinc finger region" description="C3H1-type" evidence="6">
    <location>
        <begin position="117"/>
        <end position="143"/>
    </location>
</feature>
<evidence type="ECO:0000259" key="7">
    <source>
        <dbReference type="PROSITE" id="PS50103"/>
    </source>
</evidence>
<dbReference type="InterPro" id="IPR057444">
    <property type="entry name" value="Znf-CCCH_AtC3H23-like"/>
</dbReference>
<evidence type="ECO:0000313" key="8">
    <source>
        <dbReference type="EMBL" id="CAH9126848.1"/>
    </source>
</evidence>
<dbReference type="Pfam" id="PF00642">
    <property type="entry name" value="zf-CCCH"/>
    <property type="match status" value="1"/>
</dbReference>
<dbReference type="AlphaFoldDB" id="A0AAV0EU99"/>
<evidence type="ECO:0000256" key="5">
    <source>
        <dbReference type="ARBA" id="ARBA00023125"/>
    </source>
</evidence>
<dbReference type="Pfam" id="PF25512">
    <property type="entry name" value="zf-CCCH_AtC3H23"/>
    <property type="match status" value="1"/>
</dbReference>
<dbReference type="GO" id="GO:0003677">
    <property type="term" value="F:DNA binding"/>
    <property type="evidence" value="ECO:0007669"/>
    <property type="project" value="UniProtKB-KW"/>
</dbReference>
<name>A0AAV0EU99_9ASTE</name>
<dbReference type="PANTHER" id="PTHR14493:SF90">
    <property type="entry name" value="ZINC FINGER CCCH DOMAIN-CONTAINING PROTEIN 2"/>
    <property type="match status" value="1"/>
</dbReference>
<proteinExistence type="predicted"/>
<evidence type="ECO:0000256" key="4">
    <source>
        <dbReference type="ARBA" id="ARBA00022833"/>
    </source>
</evidence>
<dbReference type="SMART" id="SM00356">
    <property type="entry name" value="ZnF_C3H1"/>
    <property type="match status" value="2"/>
</dbReference>
<dbReference type="GO" id="GO:0006355">
    <property type="term" value="P:regulation of DNA-templated transcription"/>
    <property type="evidence" value="ECO:0007669"/>
    <property type="project" value="UniProtKB-ARBA"/>
</dbReference>
<dbReference type="Proteomes" id="UP001152523">
    <property type="component" value="Unassembled WGS sequence"/>
</dbReference>
<evidence type="ECO:0000256" key="2">
    <source>
        <dbReference type="ARBA" id="ARBA00022737"/>
    </source>
</evidence>
<evidence type="ECO:0000256" key="3">
    <source>
        <dbReference type="ARBA" id="ARBA00022771"/>
    </source>
</evidence>
<dbReference type="Gene3D" id="4.10.1000.10">
    <property type="entry name" value="Zinc finger, CCCH-type"/>
    <property type="match status" value="1"/>
</dbReference>
<keyword evidence="3 6" id="KW-0863">Zinc-finger</keyword>
<organism evidence="8 9">
    <name type="scientific">Cuscuta epithymum</name>
    <dbReference type="NCBI Taxonomy" id="186058"/>
    <lineage>
        <taxon>Eukaryota</taxon>
        <taxon>Viridiplantae</taxon>
        <taxon>Streptophyta</taxon>
        <taxon>Embryophyta</taxon>
        <taxon>Tracheophyta</taxon>
        <taxon>Spermatophyta</taxon>
        <taxon>Magnoliopsida</taxon>
        <taxon>eudicotyledons</taxon>
        <taxon>Gunneridae</taxon>
        <taxon>Pentapetalae</taxon>
        <taxon>asterids</taxon>
        <taxon>lamiids</taxon>
        <taxon>Solanales</taxon>
        <taxon>Convolvulaceae</taxon>
        <taxon>Cuscuteae</taxon>
        <taxon>Cuscuta</taxon>
        <taxon>Cuscuta subgen. Cuscuta</taxon>
    </lineage>
</organism>
<dbReference type="FunFam" id="3.30.1370.210:FF:000009">
    <property type="entry name" value="Zinc finger CCCH domain-containing protein 66"/>
    <property type="match status" value="1"/>
</dbReference>
<dbReference type="InterPro" id="IPR000571">
    <property type="entry name" value="Znf_CCCH"/>
</dbReference>
<evidence type="ECO:0000256" key="6">
    <source>
        <dbReference type="PROSITE-ProRule" id="PRU00723"/>
    </source>
</evidence>
<dbReference type="SUPFAM" id="SSF90229">
    <property type="entry name" value="CCCH zinc finger"/>
    <property type="match status" value="1"/>
</dbReference>
<keyword evidence="2" id="KW-0677">Repeat</keyword>
<accession>A0AAV0EU99</accession>
<evidence type="ECO:0000256" key="1">
    <source>
        <dbReference type="ARBA" id="ARBA00022723"/>
    </source>
</evidence>
<evidence type="ECO:0000313" key="9">
    <source>
        <dbReference type="Proteomes" id="UP001152523"/>
    </source>
</evidence>
<reference evidence="8" key="1">
    <citation type="submission" date="2022-07" db="EMBL/GenBank/DDBJ databases">
        <authorList>
            <person name="Macas J."/>
            <person name="Novak P."/>
            <person name="Neumann P."/>
        </authorList>
    </citation>
    <scope>NUCLEOTIDE SEQUENCE</scope>
</reference>
<dbReference type="PANTHER" id="PTHR14493">
    <property type="entry name" value="UNKEMPT FAMILY MEMBER"/>
    <property type="match status" value="1"/>
</dbReference>
<dbReference type="PROSITE" id="PS50103">
    <property type="entry name" value="ZF_C3H1"/>
    <property type="match status" value="1"/>
</dbReference>
<keyword evidence="1 6" id="KW-0479">Metal-binding</keyword>
<sequence>MIMETVCTKDRIFQLSSDPRRFYFNNLDGISPKSLDLDTFLESPATYNTFGGSNFRKFLPYNNLDDDEDDPFAADLFRMYEFKVRRCTRSRSHDWTDCPFAHPGEKARRRDPRKFHYSGAVCSEFRKGNCSRGDNCEFAHGVFECWLHPARYRTEPCKDGRNCKRKVCFFAHTSRQLRVLPVNGPESSSSAAAAAKKKYYRNLSNSSMYCHSPISTLMGIPQVSPPSSPSLSPPVSPAAAIPFCRCCGVEPPYGVASGGHFDAIAMLNYKNALTELAKQVTVSRNINRKANLNENIPSVNVGVNSTIDRADYYNKNLKSCNSDLPGGRINCNGGEGKYNNDGGLTGIDLGWVNDLLT</sequence>
<dbReference type="InterPro" id="IPR045234">
    <property type="entry name" value="Unkempt-like"/>
</dbReference>
<dbReference type="GO" id="GO:0008270">
    <property type="term" value="F:zinc ion binding"/>
    <property type="evidence" value="ECO:0007669"/>
    <property type="project" value="UniProtKB-KW"/>
</dbReference>
<keyword evidence="5" id="KW-0238">DNA-binding</keyword>
<feature type="domain" description="C3H1-type" evidence="7">
    <location>
        <begin position="117"/>
        <end position="143"/>
    </location>
</feature>
<keyword evidence="9" id="KW-1185">Reference proteome</keyword>